<comment type="caution">
    <text evidence="4">The sequence shown here is derived from an EMBL/GenBank/DDBJ whole genome shotgun (WGS) entry which is preliminary data.</text>
</comment>
<sequence length="135" mass="16146">MRIASIIFLLVFLSIKSQAQTTSQMVDEAHKELDKAEERLNTVYKRILELYKKDTLFISKMRKAERLWIQFRDAEIEMKYPHMGTLDYGQEGRICLVEYKLELTEARERKLRQWLVRNIDETNHCNGSVGRYKDE</sequence>
<evidence type="ECO:0000313" key="5">
    <source>
        <dbReference type="Proteomes" id="UP000249645"/>
    </source>
</evidence>
<evidence type="ECO:0000256" key="2">
    <source>
        <dbReference type="SAM" id="SignalP"/>
    </source>
</evidence>
<keyword evidence="1" id="KW-0175">Coiled coil</keyword>
<feature type="chain" id="PRO_5016165341" evidence="2">
    <location>
        <begin position="20"/>
        <end position="135"/>
    </location>
</feature>
<dbReference type="EMBL" id="QFOI01000013">
    <property type="protein sequence ID" value="PZP52085.1"/>
    <property type="molecule type" value="Genomic_DNA"/>
</dbReference>
<name>A0A2W5F7W1_9SPHI</name>
<evidence type="ECO:0000259" key="3">
    <source>
        <dbReference type="Pfam" id="PF07007"/>
    </source>
</evidence>
<evidence type="ECO:0000256" key="1">
    <source>
        <dbReference type="SAM" id="Coils"/>
    </source>
</evidence>
<dbReference type="AlphaFoldDB" id="A0A2W5F7W1"/>
<protein>
    <submittedName>
        <fullName evidence="4">DUF1311 domain-containing protein</fullName>
    </submittedName>
</protein>
<feature type="signal peptide" evidence="2">
    <location>
        <begin position="1"/>
        <end position="19"/>
    </location>
</feature>
<feature type="coiled-coil region" evidence="1">
    <location>
        <begin position="19"/>
        <end position="53"/>
    </location>
</feature>
<dbReference type="Proteomes" id="UP000249645">
    <property type="component" value="Unassembled WGS sequence"/>
</dbReference>
<proteinExistence type="predicted"/>
<dbReference type="Gene3D" id="1.20.1270.180">
    <property type="match status" value="1"/>
</dbReference>
<reference evidence="4 5" key="1">
    <citation type="submission" date="2017-11" db="EMBL/GenBank/DDBJ databases">
        <title>Infants hospitalized years apart are colonized by the same room-sourced microbial strains.</title>
        <authorList>
            <person name="Brooks B."/>
            <person name="Olm M.R."/>
            <person name="Firek B.A."/>
            <person name="Baker R."/>
            <person name="Thomas B.C."/>
            <person name="Morowitz M.J."/>
            <person name="Banfield J.F."/>
        </authorList>
    </citation>
    <scope>NUCLEOTIDE SEQUENCE [LARGE SCALE GENOMIC DNA]</scope>
    <source>
        <strain evidence="4">S2_009_000_R2_76</strain>
    </source>
</reference>
<keyword evidence="2" id="KW-0732">Signal</keyword>
<gene>
    <name evidence="4" type="ORF">DI598_01635</name>
</gene>
<organism evidence="4 5">
    <name type="scientific">Pseudopedobacter saltans</name>
    <dbReference type="NCBI Taxonomy" id="151895"/>
    <lineage>
        <taxon>Bacteria</taxon>
        <taxon>Pseudomonadati</taxon>
        <taxon>Bacteroidota</taxon>
        <taxon>Sphingobacteriia</taxon>
        <taxon>Sphingobacteriales</taxon>
        <taxon>Sphingobacteriaceae</taxon>
        <taxon>Pseudopedobacter</taxon>
    </lineage>
</organism>
<dbReference type="Pfam" id="PF07007">
    <property type="entry name" value="LprI"/>
    <property type="match status" value="1"/>
</dbReference>
<dbReference type="InterPro" id="IPR009739">
    <property type="entry name" value="LprI-like_N"/>
</dbReference>
<feature type="domain" description="Lysozyme inhibitor LprI-like N-terminal" evidence="3">
    <location>
        <begin position="17"/>
        <end position="111"/>
    </location>
</feature>
<evidence type="ECO:0000313" key="4">
    <source>
        <dbReference type="EMBL" id="PZP52085.1"/>
    </source>
</evidence>
<accession>A0A2W5F7W1</accession>